<proteinExistence type="predicted"/>
<evidence type="ECO:0008006" key="6">
    <source>
        <dbReference type="Google" id="ProtNLM"/>
    </source>
</evidence>
<gene>
    <name evidence="4" type="primary">Necator_chrIII.g11445</name>
    <name evidence="4" type="ORF">RB195_010680</name>
</gene>
<accession>A0ABR1D0B9</accession>
<evidence type="ECO:0000256" key="1">
    <source>
        <dbReference type="SAM" id="Coils"/>
    </source>
</evidence>
<comment type="caution">
    <text evidence="4">The sequence shown here is derived from an EMBL/GenBank/DDBJ whole genome shotgun (WGS) entry which is preliminary data.</text>
</comment>
<evidence type="ECO:0000313" key="5">
    <source>
        <dbReference type="Proteomes" id="UP001303046"/>
    </source>
</evidence>
<reference evidence="4 5" key="1">
    <citation type="submission" date="2023-08" db="EMBL/GenBank/DDBJ databases">
        <title>A Necator americanus chromosomal reference genome.</title>
        <authorList>
            <person name="Ilik V."/>
            <person name="Petrzelkova K.J."/>
            <person name="Pardy F."/>
            <person name="Fuh T."/>
            <person name="Niatou-Singa F.S."/>
            <person name="Gouil Q."/>
            <person name="Baker L."/>
            <person name="Ritchie M.E."/>
            <person name="Jex A.R."/>
            <person name="Gazzola D."/>
            <person name="Li H."/>
            <person name="Toshio Fujiwara R."/>
            <person name="Zhan B."/>
            <person name="Aroian R.V."/>
            <person name="Pafco B."/>
            <person name="Schwarz E.M."/>
        </authorList>
    </citation>
    <scope>NUCLEOTIDE SEQUENCE [LARGE SCALE GENOMIC DNA]</scope>
    <source>
        <strain evidence="4 5">Aroian</strain>
        <tissue evidence="4">Whole animal</tissue>
    </source>
</reference>
<feature type="signal peptide" evidence="3">
    <location>
        <begin position="1"/>
        <end position="17"/>
    </location>
</feature>
<evidence type="ECO:0000313" key="4">
    <source>
        <dbReference type="EMBL" id="KAK6743553.1"/>
    </source>
</evidence>
<feature type="region of interest" description="Disordered" evidence="2">
    <location>
        <begin position="47"/>
        <end position="70"/>
    </location>
</feature>
<evidence type="ECO:0000256" key="2">
    <source>
        <dbReference type="SAM" id="MobiDB-lite"/>
    </source>
</evidence>
<keyword evidence="1" id="KW-0175">Coiled coil</keyword>
<keyword evidence="3" id="KW-0732">Signal</keyword>
<feature type="chain" id="PRO_5046459175" description="Translin-associated factor X-interacting protein 1 N-terminal domain-containing protein" evidence="3">
    <location>
        <begin position="18"/>
        <end position="463"/>
    </location>
</feature>
<name>A0ABR1D0B9_NECAM</name>
<sequence>MFLLFFGQTISIDGTLCTTCAAQKAKQAGDSEKNCLEKAVVAATKRMQDASTPNNMSEPPATSAADTRNATTSTSFLEEVDRAGQHTQISSRISDSLSLAQIVACFDNLEDYRLRGDSPDLRPELRRFFARIKYERDINALEAAARHFLESCDRVFLDNAKELFRKEIQNIHDCKDALEKLISSERLQWSLERENMELQLDRYRRQVEQFPSIHKENVVIKSELNAMKTQIEQYKLKLRQKSEEVERLEIERDRLTVLAKEFQKLDQESQNEVKEANRVIDELERKDKDASAELERERRKIILLQDDIDAYTLLINNLETANSGWMQKGLMLSNLVQQLTESCKRLEKNEKYNQKTIQMVCQCFWEREEYVKRLRTRSSERRRLIERFVEEVSAIIAKFGGNSDPVNEMHVTITSWASADERDDNDHDSRKRNLCMELAQLSLEQQSRLAQQQALLKCKQQPQ</sequence>
<dbReference type="EMBL" id="JAVFWL010000003">
    <property type="protein sequence ID" value="KAK6743553.1"/>
    <property type="molecule type" value="Genomic_DNA"/>
</dbReference>
<protein>
    <recommendedName>
        <fullName evidence="6">Translin-associated factor X-interacting protein 1 N-terminal domain-containing protein</fullName>
    </recommendedName>
</protein>
<dbReference type="Proteomes" id="UP001303046">
    <property type="component" value="Unassembled WGS sequence"/>
</dbReference>
<evidence type="ECO:0000256" key="3">
    <source>
        <dbReference type="SAM" id="SignalP"/>
    </source>
</evidence>
<organism evidence="4 5">
    <name type="scientific">Necator americanus</name>
    <name type="common">Human hookworm</name>
    <dbReference type="NCBI Taxonomy" id="51031"/>
    <lineage>
        <taxon>Eukaryota</taxon>
        <taxon>Metazoa</taxon>
        <taxon>Ecdysozoa</taxon>
        <taxon>Nematoda</taxon>
        <taxon>Chromadorea</taxon>
        <taxon>Rhabditida</taxon>
        <taxon>Rhabditina</taxon>
        <taxon>Rhabditomorpha</taxon>
        <taxon>Strongyloidea</taxon>
        <taxon>Ancylostomatidae</taxon>
        <taxon>Bunostominae</taxon>
        <taxon>Necator</taxon>
    </lineage>
</organism>
<feature type="coiled-coil region" evidence="1">
    <location>
        <begin position="186"/>
        <end position="300"/>
    </location>
</feature>
<keyword evidence="5" id="KW-1185">Reference proteome</keyword>